<dbReference type="AlphaFoldDB" id="A0A2H5Q526"/>
<keyword evidence="5" id="KW-0256">Endoplasmic reticulum</keyword>
<evidence type="ECO:0000256" key="3">
    <source>
        <dbReference type="ARBA" id="ARBA00022692"/>
    </source>
</evidence>
<keyword evidence="10" id="KW-1185">Reference proteome</keyword>
<protein>
    <submittedName>
        <fullName evidence="9">Uncharacterized protein</fullName>
    </submittedName>
</protein>
<evidence type="ECO:0000313" key="10">
    <source>
        <dbReference type="Proteomes" id="UP000236630"/>
    </source>
</evidence>
<comment type="caution">
    <text evidence="9">The sequence shown here is derived from an EMBL/GenBank/DDBJ whole genome shotgun (WGS) entry which is preliminary data.</text>
</comment>
<reference evidence="9 10" key="1">
    <citation type="journal article" date="2017" name="Front. Genet.">
        <title>Draft sequencing of the heterozygous diploid genome of Satsuma (Citrus unshiu Marc.) using a hybrid assembly approach.</title>
        <authorList>
            <person name="Shimizu T."/>
            <person name="Tanizawa Y."/>
            <person name="Mochizuki T."/>
            <person name="Nagasaki H."/>
            <person name="Yoshioka T."/>
            <person name="Toyoda A."/>
            <person name="Fujiyama A."/>
            <person name="Kaminuma E."/>
            <person name="Nakamura Y."/>
        </authorList>
    </citation>
    <scope>NUCLEOTIDE SEQUENCE [LARGE SCALE GENOMIC DNA]</scope>
    <source>
        <strain evidence="10">cv. Miyagawa wase</strain>
    </source>
</reference>
<evidence type="ECO:0000256" key="2">
    <source>
        <dbReference type="ARBA" id="ARBA00007717"/>
    </source>
</evidence>
<evidence type="ECO:0000256" key="6">
    <source>
        <dbReference type="ARBA" id="ARBA00022989"/>
    </source>
</evidence>
<evidence type="ECO:0000256" key="8">
    <source>
        <dbReference type="ARBA" id="ARBA00023180"/>
    </source>
</evidence>
<sequence>MQGGLQGLKADGDANQLPTIAIVASYDTFGAAPALSVGSDSNGSGVVALLERHIYGYQGKNIQIFADNSSLAVNPSYIRSWLDLLSQTPRVAPFISKNDPFIMALKKGLDDLISLFRRPPSPYEHFKST</sequence>
<dbReference type="STRING" id="55188.A0A2H5Q526"/>
<evidence type="ECO:0000256" key="5">
    <source>
        <dbReference type="ARBA" id="ARBA00022824"/>
    </source>
</evidence>
<keyword evidence="8" id="KW-0325">Glycoprotein</keyword>
<dbReference type="PANTHER" id="PTHR31826">
    <property type="entry name" value="NICALIN"/>
    <property type="match status" value="1"/>
</dbReference>
<proteinExistence type="inferred from homology"/>
<dbReference type="GO" id="GO:0009966">
    <property type="term" value="P:regulation of signal transduction"/>
    <property type="evidence" value="ECO:0007669"/>
    <property type="project" value="InterPro"/>
</dbReference>
<dbReference type="GO" id="GO:0005789">
    <property type="term" value="C:endoplasmic reticulum membrane"/>
    <property type="evidence" value="ECO:0007669"/>
    <property type="project" value="UniProtKB-SubCell"/>
</dbReference>
<organism evidence="9 10">
    <name type="scientific">Citrus unshiu</name>
    <name type="common">Satsuma mandarin</name>
    <name type="synonym">Citrus nobilis var. unshiu</name>
    <dbReference type="NCBI Taxonomy" id="55188"/>
    <lineage>
        <taxon>Eukaryota</taxon>
        <taxon>Viridiplantae</taxon>
        <taxon>Streptophyta</taxon>
        <taxon>Embryophyta</taxon>
        <taxon>Tracheophyta</taxon>
        <taxon>Spermatophyta</taxon>
        <taxon>Magnoliopsida</taxon>
        <taxon>eudicotyledons</taxon>
        <taxon>Gunneridae</taxon>
        <taxon>Pentapetalae</taxon>
        <taxon>rosids</taxon>
        <taxon>malvids</taxon>
        <taxon>Sapindales</taxon>
        <taxon>Rutaceae</taxon>
        <taxon>Aurantioideae</taxon>
        <taxon>Citrus</taxon>
    </lineage>
</organism>
<name>A0A2H5Q526_CITUN</name>
<dbReference type="Proteomes" id="UP000236630">
    <property type="component" value="Unassembled WGS sequence"/>
</dbReference>
<evidence type="ECO:0000256" key="4">
    <source>
        <dbReference type="ARBA" id="ARBA00022729"/>
    </source>
</evidence>
<keyword evidence="4" id="KW-0732">Signal</keyword>
<keyword evidence="7" id="KW-0472">Membrane</keyword>
<evidence type="ECO:0000313" key="9">
    <source>
        <dbReference type="EMBL" id="GAY59692.1"/>
    </source>
</evidence>
<dbReference type="EMBL" id="BDQV01000217">
    <property type="protein sequence ID" value="GAY59692.1"/>
    <property type="molecule type" value="Genomic_DNA"/>
</dbReference>
<dbReference type="InterPro" id="IPR016574">
    <property type="entry name" value="Nicalin"/>
</dbReference>
<gene>
    <name evidence="9" type="ORF">CUMW_196470</name>
</gene>
<keyword evidence="6" id="KW-1133">Transmembrane helix</keyword>
<comment type="similarity">
    <text evidence="2">Belongs to the nicastrin family.</text>
</comment>
<keyword evidence="3" id="KW-0812">Transmembrane</keyword>
<evidence type="ECO:0000256" key="7">
    <source>
        <dbReference type="ARBA" id="ARBA00023136"/>
    </source>
</evidence>
<accession>A0A2H5Q526</accession>
<evidence type="ECO:0000256" key="1">
    <source>
        <dbReference type="ARBA" id="ARBA00004389"/>
    </source>
</evidence>
<comment type="subcellular location">
    <subcellularLocation>
        <location evidence="1">Endoplasmic reticulum membrane</location>
        <topology evidence="1">Single-pass membrane protein</topology>
    </subcellularLocation>
</comment>